<dbReference type="RefSeq" id="WP_378017728.1">
    <property type="nucleotide sequence ID" value="NZ_JBHSKT010000007.1"/>
</dbReference>
<organism evidence="1 2">
    <name type="scientific">Adhaeribacter terreus</name>
    <dbReference type="NCBI Taxonomy" id="529703"/>
    <lineage>
        <taxon>Bacteria</taxon>
        <taxon>Pseudomonadati</taxon>
        <taxon>Bacteroidota</taxon>
        <taxon>Cytophagia</taxon>
        <taxon>Cytophagales</taxon>
        <taxon>Hymenobacteraceae</taxon>
        <taxon>Adhaeribacter</taxon>
    </lineage>
</organism>
<evidence type="ECO:0000313" key="2">
    <source>
        <dbReference type="Proteomes" id="UP001596161"/>
    </source>
</evidence>
<sequence length="499" mass="55444">MTHLLPIFTSRKWKAFNFSLLRVLWLFIVLSKVSNVFGQKETANWFFGSGAGLDFNGSAPVATTNGSLHTLEGCSSISDSTGKLLFYTDGVKVWNRMHQVMANGTDLWGNWSTTQSALIVKQPSLDLYYIFTVDFQAGAFGNYGGLAYSIVDMRLEDGLGAVTTKNTPLLTPTAEKISAVHHRNGTDVWIMTQQWGSNAKYAWLLTGNGLNPTPAISRLGIVHNNPVNGNGQAQGHLKFSHNGQKAASTITHNGLIELYDFDNSTGVLSNLKTLNMDDGYYALEFSPNDSILYTTSNTKLYQFHIALPTEKQIYDSRFLLYEIPVTPTAFLFGGMQLALDSKIYLGKRNAESLGVITYPDSLGLSCNYQHTAIFLNGRRNSSGLPNFVQSLFSDRLKTPDPISNPGPADTTTTVSQNPGIYITPLPYTPNYKIVVQDPELKYVEVYLYNDIGQVIFTRKENNLSKKFTTELDLSRYARSIYFVVVLTNKGKAIRKIVKF</sequence>
<dbReference type="InterPro" id="IPR026444">
    <property type="entry name" value="Secre_tail"/>
</dbReference>
<protein>
    <submittedName>
        <fullName evidence="1">T9SS type A sorting domain-containing protein</fullName>
    </submittedName>
</protein>
<comment type="caution">
    <text evidence="1">The sequence shown here is derived from an EMBL/GenBank/DDBJ whole genome shotgun (WGS) entry which is preliminary data.</text>
</comment>
<dbReference type="EMBL" id="JBHSKT010000007">
    <property type="protein sequence ID" value="MFC5271362.1"/>
    <property type="molecule type" value="Genomic_DNA"/>
</dbReference>
<gene>
    <name evidence="1" type="ORF">ACFPIB_12120</name>
</gene>
<accession>A0ABW0EAF1</accession>
<reference evidence="2" key="1">
    <citation type="journal article" date="2019" name="Int. J. Syst. Evol. Microbiol.">
        <title>The Global Catalogue of Microorganisms (GCM) 10K type strain sequencing project: providing services to taxonomists for standard genome sequencing and annotation.</title>
        <authorList>
            <consortium name="The Broad Institute Genomics Platform"/>
            <consortium name="The Broad Institute Genome Sequencing Center for Infectious Disease"/>
            <person name="Wu L."/>
            <person name="Ma J."/>
        </authorList>
    </citation>
    <scope>NUCLEOTIDE SEQUENCE [LARGE SCALE GENOMIC DNA]</scope>
    <source>
        <strain evidence="2">KACC 12602</strain>
    </source>
</reference>
<dbReference type="NCBIfam" id="TIGR04183">
    <property type="entry name" value="Por_Secre_tail"/>
    <property type="match status" value="1"/>
</dbReference>
<dbReference type="Proteomes" id="UP001596161">
    <property type="component" value="Unassembled WGS sequence"/>
</dbReference>
<name>A0ABW0EAF1_9BACT</name>
<dbReference type="SUPFAM" id="SSF82171">
    <property type="entry name" value="DPP6 N-terminal domain-like"/>
    <property type="match status" value="1"/>
</dbReference>
<evidence type="ECO:0000313" key="1">
    <source>
        <dbReference type="EMBL" id="MFC5271362.1"/>
    </source>
</evidence>
<proteinExistence type="predicted"/>
<dbReference type="SUPFAM" id="SSF50998">
    <property type="entry name" value="Quinoprotein alcohol dehydrogenase-like"/>
    <property type="match status" value="1"/>
</dbReference>
<keyword evidence="2" id="KW-1185">Reference proteome</keyword>
<dbReference type="InterPro" id="IPR011047">
    <property type="entry name" value="Quinoprotein_ADH-like_sf"/>
</dbReference>